<organism evidence="2 3">
    <name type="scientific">Aerococcus agrisoli</name>
    <dbReference type="NCBI Taxonomy" id="2487350"/>
    <lineage>
        <taxon>Bacteria</taxon>
        <taxon>Bacillati</taxon>
        <taxon>Bacillota</taxon>
        <taxon>Bacilli</taxon>
        <taxon>Lactobacillales</taxon>
        <taxon>Aerococcaceae</taxon>
        <taxon>Aerococcus</taxon>
    </lineage>
</organism>
<accession>A0A3N4GUC6</accession>
<dbReference type="SMART" id="SM00530">
    <property type="entry name" value="HTH_XRE"/>
    <property type="match status" value="1"/>
</dbReference>
<dbReference type="EMBL" id="RKMG01000002">
    <property type="protein sequence ID" value="RPA65067.1"/>
    <property type="molecule type" value="Genomic_DNA"/>
</dbReference>
<evidence type="ECO:0000313" key="3">
    <source>
        <dbReference type="Proteomes" id="UP000273977"/>
    </source>
</evidence>
<proteinExistence type="predicted"/>
<dbReference type="PROSITE" id="PS50943">
    <property type="entry name" value="HTH_CROC1"/>
    <property type="match status" value="1"/>
</dbReference>
<evidence type="ECO:0000259" key="1">
    <source>
        <dbReference type="PROSITE" id="PS50943"/>
    </source>
</evidence>
<dbReference type="InterPro" id="IPR010982">
    <property type="entry name" value="Lambda_DNA-bd_dom_sf"/>
</dbReference>
<name>A0A3N4GUC6_9LACT</name>
<dbReference type="SUPFAM" id="SSF47413">
    <property type="entry name" value="lambda repressor-like DNA-binding domains"/>
    <property type="match status" value="1"/>
</dbReference>
<keyword evidence="3" id="KW-1185">Reference proteome</keyword>
<dbReference type="AlphaFoldDB" id="A0A3N4GUC6"/>
<sequence>MSEDLEGRILLTLRRKGMTQRQLAQVIGISDAYLSDIVRGKRTGPKAIEKVEEIKTYLGIK</sequence>
<dbReference type="GO" id="GO:0003677">
    <property type="term" value="F:DNA binding"/>
    <property type="evidence" value="ECO:0007669"/>
    <property type="project" value="InterPro"/>
</dbReference>
<protein>
    <submittedName>
        <fullName evidence="2">XRE family transcriptional regulator</fullName>
    </submittedName>
</protein>
<evidence type="ECO:0000313" key="2">
    <source>
        <dbReference type="EMBL" id="RPA65067.1"/>
    </source>
</evidence>
<dbReference type="Gene3D" id="1.10.260.40">
    <property type="entry name" value="lambda repressor-like DNA-binding domains"/>
    <property type="match status" value="1"/>
</dbReference>
<dbReference type="InterPro" id="IPR001387">
    <property type="entry name" value="Cro/C1-type_HTH"/>
</dbReference>
<reference evidence="2 3" key="1">
    <citation type="submission" date="2018-11" db="EMBL/GenBank/DDBJ databases">
        <title>Aerococcus sp. SJQ22, whole genome shotgun sequence.</title>
        <authorList>
            <person name="Sun L."/>
            <person name="Gao X."/>
            <person name="Chen W."/>
            <person name="Huang K."/>
        </authorList>
    </citation>
    <scope>NUCLEOTIDE SEQUENCE [LARGE SCALE GENOMIC DNA]</scope>
    <source>
        <strain evidence="2 3">SJQ22</strain>
    </source>
</reference>
<dbReference type="CDD" id="cd00093">
    <property type="entry name" value="HTH_XRE"/>
    <property type="match status" value="1"/>
</dbReference>
<dbReference type="RefSeq" id="WP_123779170.1">
    <property type="nucleotide sequence ID" value="NZ_RKMG01000002.1"/>
</dbReference>
<feature type="domain" description="HTH cro/C1-type" evidence="1">
    <location>
        <begin position="15"/>
        <end position="42"/>
    </location>
</feature>
<dbReference type="Proteomes" id="UP000273977">
    <property type="component" value="Unassembled WGS sequence"/>
</dbReference>
<dbReference type="OrthoDB" id="2629500at2"/>
<gene>
    <name evidence="2" type="ORF">EF384_01265</name>
</gene>
<dbReference type="Pfam" id="PF01381">
    <property type="entry name" value="HTH_3"/>
    <property type="match status" value="1"/>
</dbReference>
<comment type="caution">
    <text evidence="2">The sequence shown here is derived from an EMBL/GenBank/DDBJ whole genome shotgun (WGS) entry which is preliminary data.</text>
</comment>